<feature type="domain" description="4Fe-4S ferredoxin-type" evidence="5">
    <location>
        <begin position="32"/>
        <end position="60"/>
    </location>
</feature>
<keyword evidence="1" id="KW-0004">4Fe-4S</keyword>
<dbReference type="InterPro" id="IPR004108">
    <property type="entry name" value="Fe_hydrogenase_lsu_C"/>
</dbReference>
<sequence length="578" mass="66595">MWYVNFKKTRCKSCYACARICPVNAIKFKNEQAQILKERCIVCNECSKACPQKKSILKSEVSKIKLFLKNKNKIAVSIAPSFVSIFGENSHKIPTALKKLGFTYVEETVIATNPVLEEYNKYADLNDGQNYFTSFCPTINNLIEKHFPQFTKNIIPVVSPFLCHTRLMKSKYHTNTKVVFIGPCLAKKDEGSSDVSVDAVITFAELQKWFKKENINLDELEESEFDVICKDRLLFPIVGQTTRVMNDKNPVKKVITVEGIKDCFDILHALEDGRFTNTIFEMSACIHSCLNGSGIDNHNSTYQEREINVIDYRQRCKIKYKDFDDSYPYQDYLDKTPLEKIFTPKKVYLKVPNDDELYSILKSMGKVAIKDELNCGGCGYKTCREHAVAIYNDISEVNMCSPYMRQKAENIANLIFESSPFLIGLVDKEMNILEFNNKAKDFFNIKGNDYIGYPMFMYVDDAAFYDCLNKHKNIYNNIVPVEDINKTLSQDIFWLHDEQIFMWMAYDITDKIESKKHADQVKQDTIDLAQTVINKQMRVCQEIGRLLGETTAETKVILSRVKNLINDDENNPSNLRNP</sequence>
<organism evidence="7 8">
    <name type="scientific">Intestinibacter bartlettii</name>
    <dbReference type="NCBI Taxonomy" id="261299"/>
    <lineage>
        <taxon>Bacteria</taxon>
        <taxon>Bacillati</taxon>
        <taxon>Bacillota</taxon>
        <taxon>Clostridia</taxon>
        <taxon>Peptostreptococcales</taxon>
        <taxon>Peptostreptococcaceae</taxon>
        <taxon>Intestinibacter</taxon>
    </lineage>
</organism>
<dbReference type="Pfam" id="PF04060">
    <property type="entry name" value="FeS"/>
    <property type="match status" value="1"/>
</dbReference>
<gene>
    <name evidence="7" type="ORF">KQI20_07975</name>
</gene>
<dbReference type="InterPro" id="IPR050340">
    <property type="entry name" value="Cytosolic_Fe-S_CAF"/>
</dbReference>
<feature type="domain" description="4Fe-4S ferredoxin-type" evidence="5">
    <location>
        <begin position="2"/>
        <end position="31"/>
    </location>
</feature>
<dbReference type="EMBL" id="JAHLOQ010000019">
    <property type="protein sequence ID" value="MBU5336374.1"/>
    <property type="molecule type" value="Genomic_DNA"/>
</dbReference>
<evidence type="ECO:0000256" key="4">
    <source>
        <dbReference type="ARBA" id="ARBA00023014"/>
    </source>
</evidence>
<dbReference type="PANTHER" id="PTHR11615">
    <property type="entry name" value="NITRATE, FORMATE, IRON DEHYDROGENASE"/>
    <property type="match status" value="1"/>
</dbReference>
<evidence type="ECO:0000313" key="7">
    <source>
        <dbReference type="EMBL" id="MBU5336374.1"/>
    </source>
</evidence>
<protein>
    <submittedName>
        <fullName evidence="7">4Fe-4S binding protein</fullName>
    </submittedName>
</protein>
<evidence type="ECO:0000256" key="2">
    <source>
        <dbReference type="ARBA" id="ARBA00022723"/>
    </source>
</evidence>
<dbReference type="PROSITE" id="PS00198">
    <property type="entry name" value="4FE4S_FER_1"/>
    <property type="match status" value="2"/>
</dbReference>
<accession>A0ABS6DXU9</accession>
<comment type="caution">
    <text evidence="7">The sequence shown here is derived from an EMBL/GenBank/DDBJ whole genome shotgun (WGS) entry which is preliminary data.</text>
</comment>
<dbReference type="Pfam" id="PF02906">
    <property type="entry name" value="Fe_hyd_lg_C"/>
    <property type="match status" value="1"/>
</dbReference>
<dbReference type="PROSITE" id="PS51379">
    <property type="entry name" value="4FE4S_FER_2"/>
    <property type="match status" value="2"/>
</dbReference>
<evidence type="ECO:0000256" key="3">
    <source>
        <dbReference type="ARBA" id="ARBA00023004"/>
    </source>
</evidence>
<keyword evidence="4" id="KW-0411">Iron-sulfur</keyword>
<keyword evidence="8" id="KW-1185">Reference proteome</keyword>
<dbReference type="InterPro" id="IPR017900">
    <property type="entry name" value="4Fe4S_Fe_S_CS"/>
</dbReference>
<dbReference type="RefSeq" id="WP_216569496.1">
    <property type="nucleotide sequence ID" value="NZ_JAHLOQ010000019.1"/>
</dbReference>
<dbReference type="InterPro" id="IPR017896">
    <property type="entry name" value="4Fe4S_Fe-S-bd"/>
</dbReference>
<keyword evidence="3" id="KW-0408">Iron</keyword>
<evidence type="ECO:0000259" key="5">
    <source>
        <dbReference type="PROSITE" id="PS51379"/>
    </source>
</evidence>
<reference evidence="7 8" key="1">
    <citation type="submission" date="2021-06" db="EMBL/GenBank/DDBJ databases">
        <authorList>
            <person name="Sun Q."/>
            <person name="Li D."/>
        </authorList>
    </citation>
    <scope>NUCLEOTIDE SEQUENCE [LARGE SCALE GENOMIC DNA]</scope>
    <source>
        <strain evidence="7 8">N19</strain>
    </source>
</reference>
<feature type="domain" description="4Fe-4S" evidence="6">
    <location>
        <begin position="356"/>
        <end position="417"/>
    </location>
</feature>
<dbReference type="Pfam" id="PF12838">
    <property type="entry name" value="Fer4_7"/>
    <property type="match status" value="1"/>
</dbReference>
<evidence type="ECO:0000313" key="8">
    <source>
        <dbReference type="Proteomes" id="UP001196301"/>
    </source>
</evidence>
<dbReference type="InterPro" id="IPR007202">
    <property type="entry name" value="4Fe-4S_dom"/>
</dbReference>
<dbReference type="PROSITE" id="PS51656">
    <property type="entry name" value="4FE4S"/>
    <property type="match status" value="1"/>
</dbReference>
<name>A0ABS6DXU9_9FIRM</name>
<dbReference type="Proteomes" id="UP001196301">
    <property type="component" value="Unassembled WGS sequence"/>
</dbReference>
<evidence type="ECO:0000259" key="6">
    <source>
        <dbReference type="PROSITE" id="PS51656"/>
    </source>
</evidence>
<proteinExistence type="predicted"/>
<evidence type="ECO:0000256" key="1">
    <source>
        <dbReference type="ARBA" id="ARBA00022485"/>
    </source>
</evidence>
<keyword evidence="2" id="KW-0479">Metal-binding</keyword>